<dbReference type="InterPro" id="IPR001623">
    <property type="entry name" value="DnaJ_domain"/>
</dbReference>
<evidence type="ECO:0000313" key="11">
    <source>
        <dbReference type="EMBL" id="CUS09513.1"/>
    </source>
</evidence>
<dbReference type="PROSITE" id="PS00636">
    <property type="entry name" value="DNAJ_1"/>
    <property type="match status" value="1"/>
</dbReference>
<dbReference type="InterPro" id="IPR008971">
    <property type="entry name" value="HSP40/DnaJ_pept-bd"/>
</dbReference>
<dbReference type="Gene3D" id="2.60.260.20">
    <property type="entry name" value="Urease metallochaperone UreE, N-terminal domain"/>
    <property type="match status" value="2"/>
</dbReference>
<dbReference type="CDD" id="cd10747">
    <property type="entry name" value="DnaJ_C"/>
    <property type="match status" value="1"/>
</dbReference>
<dbReference type="Pfam" id="PF01556">
    <property type="entry name" value="DnaJ_C"/>
    <property type="match status" value="1"/>
</dbReference>
<evidence type="ECO:0000256" key="1">
    <source>
        <dbReference type="ARBA" id="ARBA00022723"/>
    </source>
</evidence>
<dbReference type="SMART" id="SM00271">
    <property type="entry name" value="DnaJ"/>
    <property type="match status" value="1"/>
</dbReference>
<dbReference type="Pfam" id="PF00226">
    <property type="entry name" value="DnaJ"/>
    <property type="match status" value="1"/>
</dbReference>
<dbReference type="FunFam" id="2.60.260.20:FF:000005">
    <property type="entry name" value="Chaperone protein dnaJ 1, mitochondrial"/>
    <property type="match status" value="1"/>
</dbReference>
<feature type="zinc finger region" description="CR-type" evidence="7">
    <location>
        <begin position="206"/>
        <end position="286"/>
    </location>
</feature>
<keyword evidence="12" id="KW-1185">Reference proteome</keyword>
<reference evidence="11" key="1">
    <citation type="submission" date="2015-10" db="EMBL/GenBank/DDBJ databases">
        <authorList>
            <person name="Regsiter A."/>
            <person name="william w."/>
        </authorList>
    </citation>
    <scope>NUCLEOTIDE SEQUENCE</scope>
    <source>
        <strain evidence="11">Montdore</strain>
    </source>
</reference>
<dbReference type="CDD" id="cd10719">
    <property type="entry name" value="DnaJ_zf"/>
    <property type="match status" value="1"/>
</dbReference>
<dbReference type="FunFam" id="2.10.230.10:FF:000001">
    <property type="entry name" value="DnaJ subfamily A member 2"/>
    <property type="match status" value="1"/>
</dbReference>
<dbReference type="GO" id="GO:0005524">
    <property type="term" value="F:ATP binding"/>
    <property type="evidence" value="ECO:0007669"/>
    <property type="project" value="InterPro"/>
</dbReference>
<evidence type="ECO:0000256" key="8">
    <source>
        <dbReference type="SAM" id="MobiDB-lite"/>
    </source>
</evidence>
<sequence length="493" mass="53447">MSFIPPVLPRAARALRASSNPIANFRCFHTPTLSRPLLALRNSNYSQRRPFHSTPRSQAAVKNPYSILGVGKTASTSEIKKSYYSLAKKWHPDQNKDPSARERFQEVQAAYEILSDPAKKEQFDQYGEAAFDPDSGFSPGAGAGPGQGGFSGFSGGFTADFSFEDLFGSFGRSGGGRGSRGFTDDTMLGDNIEIEVTISFMEAASGTSKDIRIHPLVQCKACSGMGVKPGTMKKQCSLCYGTGTRVHHMQGFQMASTCERCRGTGTVTPRGSECGTCSGSGVTKEARTITIDIPAGVDTGMKMRVDGEGDAPQANIHSSSPSGKKRGNLFVHIRVTPHKEFSRKGSDIYYTATIPFTTALLGGQTKIPTLDGHVDIKVPMGTNTGDMIAISGKGMPGPNSPGRIGDLKVEFKLNPPRTLTPRQRILLEMLADEFKDKNARRIMNVNSKNDGASYYEEHKNEGFLKRAWHNLTHQHDDMPKDDDDQNKKASGSG</sequence>
<dbReference type="PANTHER" id="PTHR43096">
    <property type="entry name" value="DNAJ HOMOLOG 1, MITOCHONDRIAL-RELATED"/>
    <property type="match status" value="1"/>
</dbReference>
<evidence type="ECO:0000256" key="5">
    <source>
        <dbReference type="ARBA" id="ARBA00023186"/>
    </source>
</evidence>
<keyword evidence="4 7" id="KW-0862">Zinc</keyword>
<protein>
    <recommendedName>
        <fullName evidence="6">DnaJ homolog 1, mitochondrial</fullName>
    </recommendedName>
</protein>
<keyword evidence="5" id="KW-0143">Chaperone</keyword>
<dbReference type="SUPFAM" id="SSF46565">
    <property type="entry name" value="Chaperone J-domain"/>
    <property type="match status" value="1"/>
</dbReference>
<dbReference type="PANTHER" id="PTHR43096:SF52">
    <property type="entry name" value="DNAJ HOMOLOG 1, MITOCHONDRIAL-RELATED"/>
    <property type="match status" value="1"/>
</dbReference>
<dbReference type="PROSITE" id="PS51188">
    <property type="entry name" value="ZF_CR"/>
    <property type="match status" value="1"/>
</dbReference>
<dbReference type="Gene3D" id="1.10.287.110">
    <property type="entry name" value="DnaJ domain"/>
    <property type="match status" value="1"/>
</dbReference>
<dbReference type="GO" id="GO:0009408">
    <property type="term" value="P:response to heat"/>
    <property type="evidence" value="ECO:0007669"/>
    <property type="project" value="InterPro"/>
</dbReference>
<keyword evidence="2" id="KW-0677">Repeat</keyword>
<evidence type="ECO:0000256" key="3">
    <source>
        <dbReference type="ARBA" id="ARBA00022771"/>
    </source>
</evidence>
<evidence type="ECO:0000256" key="4">
    <source>
        <dbReference type="ARBA" id="ARBA00022833"/>
    </source>
</evidence>
<dbReference type="AlphaFoldDB" id="A0A292PSR9"/>
<dbReference type="GO" id="GO:0051082">
    <property type="term" value="F:unfolded protein binding"/>
    <property type="evidence" value="ECO:0007669"/>
    <property type="project" value="InterPro"/>
</dbReference>
<keyword evidence="3 7" id="KW-0863">Zinc-finger</keyword>
<evidence type="ECO:0000256" key="2">
    <source>
        <dbReference type="ARBA" id="ARBA00022737"/>
    </source>
</evidence>
<dbReference type="InterPro" id="IPR018253">
    <property type="entry name" value="DnaJ_domain_CS"/>
</dbReference>
<evidence type="ECO:0000256" key="6">
    <source>
        <dbReference type="ARBA" id="ARBA00072890"/>
    </source>
</evidence>
<dbReference type="Pfam" id="PF00684">
    <property type="entry name" value="DnaJ_CXXCXGXG"/>
    <property type="match status" value="1"/>
</dbReference>
<organism evidence="11 12">
    <name type="scientific">Tuber aestivum</name>
    <name type="common">summer truffle</name>
    <dbReference type="NCBI Taxonomy" id="59557"/>
    <lineage>
        <taxon>Eukaryota</taxon>
        <taxon>Fungi</taxon>
        <taxon>Dikarya</taxon>
        <taxon>Ascomycota</taxon>
        <taxon>Pezizomycotina</taxon>
        <taxon>Pezizomycetes</taxon>
        <taxon>Pezizales</taxon>
        <taxon>Tuberaceae</taxon>
        <taxon>Tuber</taxon>
    </lineage>
</organism>
<dbReference type="GO" id="GO:0008270">
    <property type="term" value="F:zinc ion binding"/>
    <property type="evidence" value="ECO:0007669"/>
    <property type="project" value="UniProtKB-KW"/>
</dbReference>
<dbReference type="CDD" id="cd06257">
    <property type="entry name" value="DnaJ"/>
    <property type="match status" value="1"/>
</dbReference>
<accession>A0A292PSR9</accession>
<dbReference type="GO" id="GO:0005737">
    <property type="term" value="C:cytoplasm"/>
    <property type="evidence" value="ECO:0007669"/>
    <property type="project" value="TreeGrafter"/>
</dbReference>
<dbReference type="SUPFAM" id="SSF57938">
    <property type="entry name" value="DnaJ/Hsp40 cysteine-rich domain"/>
    <property type="match status" value="1"/>
</dbReference>
<name>A0A292PSR9_9PEZI</name>
<evidence type="ECO:0000256" key="7">
    <source>
        <dbReference type="PROSITE-ProRule" id="PRU00546"/>
    </source>
</evidence>
<dbReference type="EMBL" id="LN891079">
    <property type="protein sequence ID" value="CUS09513.1"/>
    <property type="molecule type" value="Genomic_DNA"/>
</dbReference>
<evidence type="ECO:0000313" key="12">
    <source>
        <dbReference type="Proteomes" id="UP001412239"/>
    </source>
</evidence>
<dbReference type="InterPro" id="IPR002939">
    <property type="entry name" value="DnaJ_C"/>
</dbReference>
<dbReference type="Gene3D" id="2.10.230.10">
    <property type="entry name" value="Heat shock protein DnaJ, cysteine-rich domain"/>
    <property type="match status" value="1"/>
</dbReference>
<dbReference type="Proteomes" id="UP001412239">
    <property type="component" value="Unassembled WGS sequence"/>
</dbReference>
<dbReference type="HAMAP" id="MF_01152">
    <property type="entry name" value="DnaJ"/>
    <property type="match status" value="1"/>
</dbReference>
<dbReference type="SUPFAM" id="SSF49493">
    <property type="entry name" value="HSP40/DnaJ peptide-binding domain"/>
    <property type="match status" value="2"/>
</dbReference>
<gene>
    <name evidence="11" type="ORF">GSTUAT00006386001</name>
</gene>
<dbReference type="GO" id="GO:0031072">
    <property type="term" value="F:heat shock protein binding"/>
    <property type="evidence" value="ECO:0007669"/>
    <property type="project" value="InterPro"/>
</dbReference>
<evidence type="ECO:0000259" key="10">
    <source>
        <dbReference type="PROSITE" id="PS51188"/>
    </source>
</evidence>
<feature type="region of interest" description="Disordered" evidence="8">
    <location>
        <begin position="473"/>
        <end position="493"/>
    </location>
</feature>
<proteinExistence type="inferred from homology"/>
<keyword evidence="1 7" id="KW-0479">Metal-binding</keyword>
<dbReference type="GO" id="GO:0042026">
    <property type="term" value="P:protein refolding"/>
    <property type="evidence" value="ECO:0007669"/>
    <property type="project" value="TreeGrafter"/>
</dbReference>
<evidence type="ECO:0000259" key="9">
    <source>
        <dbReference type="PROSITE" id="PS50076"/>
    </source>
</evidence>
<dbReference type="InterPro" id="IPR036410">
    <property type="entry name" value="HSP_DnaJ_Cys-rich_dom_sf"/>
</dbReference>
<feature type="domain" description="CR-type" evidence="10">
    <location>
        <begin position="206"/>
        <end position="286"/>
    </location>
</feature>
<dbReference type="InterPro" id="IPR001305">
    <property type="entry name" value="HSP_DnaJ_Cys-rich_dom"/>
</dbReference>
<dbReference type="InterPro" id="IPR036869">
    <property type="entry name" value="J_dom_sf"/>
</dbReference>
<dbReference type="InterPro" id="IPR012724">
    <property type="entry name" value="DnaJ"/>
</dbReference>
<dbReference type="PRINTS" id="PR00625">
    <property type="entry name" value="JDOMAIN"/>
</dbReference>
<feature type="domain" description="J" evidence="9">
    <location>
        <begin position="63"/>
        <end position="127"/>
    </location>
</feature>
<dbReference type="PROSITE" id="PS50076">
    <property type="entry name" value="DNAJ_2"/>
    <property type="match status" value="1"/>
</dbReference>